<reference evidence="1 2" key="1">
    <citation type="journal article" date="2020" name="Microorganisms">
        <title>Osmotic Adaptation and Compatible Solute Biosynthesis of Phototrophic Bacteria as Revealed from Genome Analyses.</title>
        <authorList>
            <person name="Imhoff J.F."/>
            <person name="Rahn T."/>
            <person name="Kunzel S."/>
            <person name="Keller A."/>
            <person name="Neulinger S.C."/>
        </authorList>
    </citation>
    <scope>NUCLEOTIDE SEQUENCE [LARGE SCALE GENOMIC DNA]</scope>
    <source>
        <strain evidence="1 2">DSM 15382</strain>
    </source>
</reference>
<evidence type="ECO:0000313" key="2">
    <source>
        <dbReference type="Proteomes" id="UP000697995"/>
    </source>
</evidence>
<dbReference type="Gene3D" id="3.10.129.10">
    <property type="entry name" value="Hotdog Thioesterase"/>
    <property type="match status" value="2"/>
</dbReference>
<accession>A0ABS1D8Y9</accession>
<keyword evidence="2" id="KW-1185">Reference proteome</keyword>
<sequence length="231" mass="24610">MAEPHRVRARNLSAQSENRIHDDAVARRFGFRGALVPGVELYAYACHAAVARWGRAWLEHGSAECRFLSPVHDGETVTVDATPAGEAIALAVRREATLCASVASLAPGTLLGTRPFRATPADAAAYRDAVGEDDPLYARDGLLHPGQVLRLCNQALVQNVVLGPWIHVGSAVRNVAAARIGEALTACARVTANDVRKGHAFVELDVLVLGGDGAPRAAVRHTAIWRPRQVA</sequence>
<comment type="caution">
    <text evidence="1">The sequence shown here is derived from an EMBL/GenBank/DDBJ whole genome shotgun (WGS) entry which is preliminary data.</text>
</comment>
<proteinExistence type="predicted"/>
<dbReference type="SUPFAM" id="SSF54637">
    <property type="entry name" value="Thioesterase/thiol ester dehydrase-isomerase"/>
    <property type="match status" value="2"/>
</dbReference>
<evidence type="ECO:0000313" key="1">
    <source>
        <dbReference type="EMBL" id="MBK1662825.1"/>
    </source>
</evidence>
<protein>
    <recommendedName>
        <fullName evidence="3">MaoC-like domain-containing protein</fullName>
    </recommendedName>
</protein>
<gene>
    <name evidence="1" type="ORF">CKO45_32170</name>
</gene>
<dbReference type="EMBL" id="NRSG01000792">
    <property type="protein sequence ID" value="MBK1662825.1"/>
    <property type="molecule type" value="Genomic_DNA"/>
</dbReference>
<dbReference type="RefSeq" id="WP_200307006.1">
    <property type="nucleotide sequence ID" value="NZ_NRSG01000792.1"/>
</dbReference>
<evidence type="ECO:0008006" key="3">
    <source>
        <dbReference type="Google" id="ProtNLM"/>
    </source>
</evidence>
<organism evidence="1 2">
    <name type="scientific">Paracraurococcus ruber</name>
    <dbReference type="NCBI Taxonomy" id="77675"/>
    <lineage>
        <taxon>Bacteria</taxon>
        <taxon>Pseudomonadati</taxon>
        <taxon>Pseudomonadota</taxon>
        <taxon>Alphaproteobacteria</taxon>
        <taxon>Acetobacterales</taxon>
        <taxon>Roseomonadaceae</taxon>
        <taxon>Paracraurococcus</taxon>
    </lineage>
</organism>
<dbReference type="InterPro" id="IPR029069">
    <property type="entry name" value="HotDog_dom_sf"/>
</dbReference>
<dbReference type="CDD" id="cd03441">
    <property type="entry name" value="R_hydratase_like"/>
    <property type="match status" value="1"/>
</dbReference>
<name>A0ABS1D8Y9_9PROT</name>
<dbReference type="Proteomes" id="UP000697995">
    <property type="component" value="Unassembled WGS sequence"/>
</dbReference>